<feature type="transmembrane region" description="Helical" evidence="7">
    <location>
        <begin position="308"/>
        <end position="328"/>
    </location>
</feature>
<dbReference type="OrthoDB" id="6730379at2759"/>
<dbReference type="InterPro" id="IPR036259">
    <property type="entry name" value="MFS_trans_sf"/>
</dbReference>
<dbReference type="AlphaFoldDB" id="A0A9P8VGW6"/>
<feature type="transmembrane region" description="Helical" evidence="7">
    <location>
        <begin position="366"/>
        <end position="389"/>
    </location>
</feature>
<keyword evidence="4 7" id="KW-1133">Transmembrane helix</keyword>
<feature type="domain" description="Major facilitator superfamily (MFS) profile" evidence="8">
    <location>
        <begin position="49"/>
        <end position="458"/>
    </location>
</feature>
<keyword evidence="3 7" id="KW-0812">Transmembrane</keyword>
<dbReference type="Gene3D" id="1.20.1250.20">
    <property type="entry name" value="MFS general substrate transporter like domains"/>
    <property type="match status" value="1"/>
</dbReference>
<evidence type="ECO:0000313" key="10">
    <source>
        <dbReference type="Proteomes" id="UP000770015"/>
    </source>
</evidence>
<dbReference type="FunFam" id="1.20.1250.20:FF:000064">
    <property type="entry name" value="MFS allantoate transporter"/>
    <property type="match status" value="1"/>
</dbReference>
<sequence length="492" mass="53914">MAPSNNEKSTGVSEFDEHAAKDGDLATEPITYIDPAEEKALVKKLDRVIMPVMAVVYFFQYLDKQSINYAAVFGLSEDLNLTGSQFSWAISLFYFGQLCSEYPAAYLMSRLPITVFVGVTIVLWGGVEMCLGASKDFATLAATRFLLGFTEGAVSPSFMIITSNWYKRSEHPVRISTWVSMFGVSQIAGGLMMYGIGSGVHAIATWRVMFMVCGGLTIAAGIAFIVLMPRNTTTAWFLNEREREIATARLALDRATRDRAHFDWAQVKEAFTDPRTALFAAMAFFITLPTPIVKFSSLVINGFGYSKFQTMLVGLPSGAIAFTLVWVGGLGPRFFPGTRWAFGIFLAIVPMLGSILLLTLPATMKWGIVASTWLAGSTAPPLGQVVGLMASNVKGNTKKSVVSAIFFVFYCIGCIVGPQLWQKHEAPRYSKGCTASIISFGCLIVAFVVHYVTAKRTNRKRDGMGAAGEYEEGISTDSDLTERQDMGFRYTY</sequence>
<dbReference type="PROSITE" id="PS50850">
    <property type="entry name" value="MFS"/>
    <property type="match status" value="1"/>
</dbReference>
<name>A0A9P8VGW6_9PEZI</name>
<dbReference type="Proteomes" id="UP000770015">
    <property type="component" value="Unassembled WGS sequence"/>
</dbReference>
<organism evidence="9 10">
    <name type="scientific">Plectosphaerella plurivora</name>
    <dbReference type="NCBI Taxonomy" id="936078"/>
    <lineage>
        <taxon>Eukaryota</taxon>
        <taxon>Fungi</taxon>
        <taxon>Dikarya</taxon>
        <taxon>Ascomycota</taxon>
        <taxon>Pezizomycotina</taxon>
        <taxon>Sordariomycetes</taxon>
        <taxon>Hypocreomycetidae</taxon>
        <taxon>Glomerellales</taxon>
        <taxon>Plectosphaerellaceae</taxon>
        <taxon>Plectosphaerella</taxon>
    </lineage>
</organism>
<gene>
    <name evidence="9" type="ORF">F5X68DRAFT_260401</name>
</gene>
<evidence type="ECO:0000259" key="8">
    <source>
        <dbReference type="PROSITE" id="PS50850"/>
    </source>
</evidence>
<comment type="subcellular location">
    <subcellularLocation>
        <location evidence="1">Membrane</location>
        <topology evidence="1">Multi-pass membrane protein</topology>
    </subcellularLocation>
</comment>
<evidence type="ECO:0000256" key="3">
    <source>
        <dbReference type="ARBA" id="ARBA00022692"/>
    </source>
</evidence>
<keyword evidence="5 7" id="KW-0472">Membrane</keyword>
<feature type="transmembrane region" description="Helical" evidence="7">
    <location>
        <begin position="111"/>
        <end position="134"/>
    </location>
</feature>
<evidence type="ECO:0000313" key="9">
    <source>
        <dbReference type="EMBL" id="KAH6689813.1"/>
    </source>
</evidence>
<dbReference type="SUPFAM" id="SSF103473">
    <property type="entry name" value="MFS general substrate transporter"/>
    <property type="match status" value="1"/>
</dbReference>
<keyword evidence="10" id="KW-1185">Reference proteome</keyword>
<evidence type="ECO:0000256" key="4">
    <source>
        <dbReference type="ARBA" id="ARBA00022989"/>
    </source>
</evidence>
<dbReference type="InterPro" id="IPR020846">
    <property type="entry name" value="MFS_dom"/>
</dbReference>
<proteinExistence type="inferred from homology"/>
<accession>A0A9P8VGW6</accession>
<dbReference type="PANTHER" id="PTHR43791">
    <property type="entry name" value="PERMEASE-RELATED"/>
    <property type="match status" value="1"/>
</dbReference>
<feature type="transmembrane region" description="Helical" evidence="7">
    <location>
        <begin position="208"/>
        <end position="228"/>
    </location>
</feature>
<feature type="transmembrane region" description="Helical" evidence="7">
    <location>
        <begin position="401"/>
        <end position="421"/>
    </location>
</feature>
<protein>
    <submittedName>
        <fullName evidence="9">Major facilitator superfamily domain-containing protein</fullName>
    </submittedName>
</protein>
<dbReference type="GO" id="GO:0016020">
    <property type="term" value="C:membrane"/>
    <property type="evidence" value="ECO:0007669"/>
    <property type="project" value="UniProtKB-SubCell"/>
</dbReference>
<dbReference type="InterPro" id="IPR011701">
    <property type="entry name" value="MFS"/>
</dbReference>
<feature type="transmembrane region" description="Helical" evidence="7">
    <location>
        <begin position="340"/>
        <end position="360"/>
    </location>
</feature>
<feature type="transmembrane region" description="Helical" evidence="7">
    <location>
        <begin position="433"/>
        <end position="454"/>
    </location>
</feature>
<evidence type="ECO:0000256" key="6">
    <source>
        <dbReference type="ARBA" id="ARBA00037968"/>
    </source>
</evidence>
<evidence type="ECO:0000256" key="5">
    <source>
        <dbReference type="ARBA" id="ARBA00023136"/>
    </source>
</evidence>
<keyword evidence="2" id="KW-0813">Transport</keyword>
<evidence type="ECO:0000256" key="1">
    <source>
        <dbReference type="ARBA" id="ARBA00004141"/>
    </source>
</evidence>
<comment type="similarity">
    <text evidence="6">Belongs to the major facilitator superfamily. Allantoate permease family.</text>
</comment>
<dbReference type="PANTHER" id="PTHR43791:SF103">
    <property type="entry name" value="MAJOR FACILITATOR SUPERFAMILY (MFS) PROFILE DOMAIN-CONTAINING PROTEIN-RELATED"/>
    <property type="match status" value="1"/>
</dbReference>
<feature type="transmembrane region" description="Helical" evidence="7">
    <location>
        <begin position="277"/>
        <end position="296"/>
    </location>
</feature>
<dbReference type="GO" id="GO:0022857">
    <property type="term" value="F:transmembrane transporter activity"/>
    <property type="evidence" value="ECO:0007669"/>
    <property type="project" value="InterPro"/>
</dbReference>
<reference evidence="9" key="1">
    <citation type="journal article" date="2021" name="Nat. Commun.">
        <title>Genetic determinants of endophytism in the Arabidopsis root mycobiome.</title>
        <authorList>
            <person name="Mesny F."/>
            <person name="Miyauchi S."/>
            <person name="Thiergart T."/>
            <person name="Pickel B."/>
            <person name="Atanasova L."/>
            <person name="Karlsson M."/>
            <person name="Huettel B."/>
            <person name="Barry K.W."/>
            <person name="Haridas S."/>
            <person name="Chen C."/>
            <person name="Bauer D."/>
            <person name="Andreopoulos W."/>
            <person name="Pangilinan J."/>
            <person name="LaButti K."/>
            <person name="Riley R."/>
            <person name="Lipzen A."/>
            <person name="Clum A."/>
            <person name="Drula E."/>
            <person name="Henrissat B."/>
            <person name="Kohler A."/>
            <person name="Grigoriev I.V."/>
            <person name="Martin F.M."/>
            <person name="Hacquard S."/>
        </authorList>
    </citation>
    <scope>NUCLEOTIDE SEQUENCE</scope>
    <source>
        <strain evidence="9">MPI-SDFR-AT-0117</strain>
    </source>
</reference>
<feature type="transmembrane region" description="Helical" evidence="7">
    <location>
        <begin position="178"/>
        <end position="196"/>
    </location>
</feature>
<dbReference type="Pfam" id="PF07690">
    <property type="entry name" value="MFS_1"/>
    <property type="match status" value="1"/>
</dbReference>
<dbReference type="EMBL" id="JAGSXJ010000007">
    <property type="protein sequence ID" value="KAH6689813.1"/>
    <property type="molecule type" value="Genomic_DNA"/>
</dbReference>
<comment type="caution">
    <text evidence="9">The sequence shown here is derived from an EMBL/GenBank/DDBJ whole genome shotgun (WGS) entry which is preliminary data.</text>
</comment>
<evidence type="ECO:0000256" key="7">
    <source>
        <dbReference type="SAM" id="Phobius"/>
    </source>
</evidence>
<feature type="transmembrane region" description="Helical" evidence="7">
    <location>
        <begin position="146"/>
        <end position="166"/>
    </location>
</feature>
<evidence type="ECO:0000256" key="2">
    <source>
        <dbReference type="ARBA" id="ARBA00022448"/>
    </source>
</evidence>